<proteinExistence type="predicted"/>
<evidence type="ECO:0000256" key="1">
    <source>
        <dbReference type="SAM" id="MobiDB-lite"/>
    </source>
</evidence>
<dbReference type="Proteomes" id="UP000000933">
    <property type="component" value="Plasmid pSR56"/>
</dbReference>
<feature type="compositionally biased region" description="Basic and acidic residues" evidence="1">
    <location>
        <begin position="396"/>
        <end position="409"/>
    </location>
</feature>
<gene>
    <name evidence="2" type="ORF">SRM_p56006</name>
</gene>
<evidence type="ECO:0000313" key="2">
    <source>
        <dbReference type="EMBL" id="CBH22724.1"/>
    </source>
</evidence>
<name>D5H484_SALRM</name>
<accession>D5H484</accession>
<keyword evidence="2" id="KW-0614">Plasmid</keyword>
<reference evidence="3" key="2">
    <citation type="submission" date="2010-04" db="EMBL/GenBank/DDBJ databases">
        <title>Genome sequence of Salinibacter ruber M8.</title>
        <authorList>
            <consortium name="Genoscope"/>
        </authorList>
    </citation>
    <scope>NUCLEOTIDE SEQUENCE [LARGE SCALE GENOMIC DNA]</scope>
    <source>
        <strain evidence="3">M8</strain>
        <plasmid evidence="3">pSR56</plasmid>
    </source>
</reference>
<dbReference type="EMBL" id="FP565811">
    <property type="protein sequence ID" value="CBH22724.1"/>
    <property type="molecule type" value="Genomic_DNA"/>
</dbReference>
<organism evidence="2 3">
    <name type="scientific">Salinibacter ruber (strain M8)</name>
    <dbReference type="NCBI Taxonomy" id="761659"/>
    <lineage>
        <taxon>Bacteria</taxon>
        <taxon>Pseudomonadati</taxon>
        <taxon>Rhodothermota</taxon>
        <taxon>Rhodothermia</taxon>
        <taxon>Rhodothermales</taxon>
        <taxon>Salinibacteraceae</taxon>
        <taxon>Salinibacter</taxon>
    </lineage>
</organism>
<reference evidence="2 3" key="1">
    <citation type="journal article" date="2010" name="ISME J.">
        <title>Fine-scale evolution: genomic, phenotypic and ecological differentiation in two coexisting Salinibacter ruber strains.</title>
        <authorList>
            <person name="Pena A."/>
            <person name="Teeling H."/>
            <person name="Huerta-Cepas J."/>
            <person name="Santos F."/>
            <person name="Yarza P."/>
            <person name="Brito-Echeverria J."/>
            <person name="Lucio M."/>
            <person name="Schmitt-Kopplin P."/>
            <person name="Meseguer I."/>
            <person name="Schenowitz C."/>
            <person name="Dossat C."/>
            <person name="Barbe V."/>
            <person name="Dopazo J."/>
            <person name="Rossello-Mora R."/>
            <person name="Schuler M."/>
            <person name="Glockner F.O."/>
            <person name="Amann R."/>
            <person name="Gabaldon T."/>
            <person name="Anton J."/>
        </authorList>
    </citation>
    <scope>NUCLEOTIDE SEQUENCE [LARGE SCALE GENOMIC DNA]</scope>
    <source>
        <strain evidence="2 3">M8</strain>
        <plasmid evidence="3">pSR56</plasmid>
    </source>
</reference>
<dbReference type="HOGENOM" id="CLU_631481_0_0_10"/>
<geneLocation type="plasmid" evidence="2 3">
    <name>pSR56</name>
</geneLocation>
<dbReference type="KEGG" id="srm:SRM_p56006"/>
<feature type="compositionally biased region" description="Basic residues" evidence="1">
    <location>
        <begin position="410"/>
        <end position="427"/>
    </location>
</feature>
<feature type="region of interest" description="Disordered" evidence="1">
    <location>
        <begin position="383"/>
        <end position="434"/>
    </location>
</feature>
<dbReference type="AlphaFoldDB" id="D5H484"/>
<evidence type="ECO:0000313" key="3">
    <source>
        <dbReference type="Proteomes" id="UP000000933"/>
    </source>
</evidence>
<sequence length="434" mass="48191">MSSDQDRYEPNEYGGSPNLFRGSACRSCSLFGDCGGSSTAPCGCAWDPESDRYHDCKNCSLICRARKEAPSPYHKVMDDGVSLSEVSIRQDRFSGRGEETPRAPFPLLIPFQTADLPEDTRLPLGWTGVRLSELVTKGSGGGRASRLLASENIREELRVSPETKVLALLNGKDDRLAALWGMDRPELYDEAEQQGIEAITGPTFSISSEREGDPRTPAAQNVIMQKRHHKVLAEIDAQTTATPIPNLYWRGRRDREKWAEWLEENQVQVVYRDFTMTTQKENFRPELAGLIEILGRVDRPMHVLAGVGIGKAKWTIRRLGEKGHTCSIITSGPIYTGVIGGKKVTRENGDIEKTESDAPRPTLAQENLDVAEAYLQNIASELSPYEGGGVANRVHKGQDRSKEGREAREGKRRHQAAKSTPHRSHRPRASEETS</sequence>
<protein>
    <submittedName>
        <fullName evidence="2">Uncharacterized protein</fullName>
    </submittedName>
</protein>